<gene>
    <name evidence="4" type="ORF">EV356DRAFT_439230</name>
</gene>
<dbReference type="OrthoDB" id="431715at2759"/>
<evidence type="ECO:0000313" key="5">
    <source>
        <dbReference type="Proteomes" id="UP000800092"/>
    </source>
</evidence>
<feature type="signal peptide" evidence="1">
    <location>
        <begin position="1"/>
        <end position="20"/>
    </location>
</feature>
<reference evidence="4" key="1">
    <citation type="journal article" date="2020" name="Stud. Mycol.">
        <title>101 Dothideomycetes genomes: a test case for predicting lifestyles and emergence of pathogens.</title>
        <authorList>
            <person name="Haridas S."/>
            <person name="Albert R."/>
            <person name="Binder M."/>
            <person name="Bloem J."/>
            <person name="Labutti K."/>
            <person name="Salamov A."/>
            <person name="Andreopoulos B."/>
            <person name="Baker S."/>
            <person name="Barry K."/>
            <person name="Bills G."/>
            <person name="Bluhm B."/>
            <person name="Cannon C."/>
            <person name="Castanera R."/>
            <person name="Culley D."/>
            <person name="Daum C."/>
            <person name="Ezra D."/>
            <person name="Gonzalez J."/>
            <person name="Henrissat B."/>
            <person name="Kuo A."/>
            <person name="Liang C."/>
            <person name="Lipzen A."/>
            <person name="Lutzoni F."/>
            <person name="Magnuson J."/>
            <person name="Mondo S."/>
            <person name="Nolan M."/>
            <person name="Ohm R."/>
            <person name="Pangilinan J."/>
            <person name="Park H.-J."/>
            <person name="Ramirez L."/>
            <person name="Alfaro M."/>
            <person name="Sun H."/>
            <person name="Tritt A."/>
            <person name="Yoshinaga Y."/>
            <person name="Zwiers L.-H."/>
            <person name="Turgeon B."/>
            <person name="Goodwin S."/>
            <person name="Spatafora J."/>
            <person name="Crous P."/>
            <person name="Grigoriev I."/>
        </authorList>
    </citation>
    <scope>NUCLEOTIDE SEQUENCE</scope>
    <source>
        <strain evidence="4">Tuck. ex Michener</strain>
    </source>
</reference>
<dbReference type="InterPro" id="IPR032514">
    <property type="entry name" value="GtaA_central"/>
</dbReference>
<proteinExistence type="predicted"/>
<keyword evidence="1" id="KW-0732">Signal</keyword>
<feature type="domain" description="Glutaminase A central" evidence="2">
    <location>
        <begin position="345"/>
        <end position="692"/>
    </location>
</feature>
<evidence type="ECO:0000259" key="3">
    <source>
        <dbReference type="Pfam" id="PF17168"/>
    </source>
</evidence>
<dbReference type="Proteomes" id="UP000800092">
    <property type="component" value="Unassembled WGS sequence"/>
</dbReference>
<organism evidence="4 5">
    <name type="scientific">Viridothelium virens</name>
    <name type="common">Speckled blister lichen</name>
    <name type="synonym">Trypethelium virens</name>
    <dbReference type="NCBI Taxonomy" id="1048519"/>
    <lineage>
        <taxon>Eukaryota</taxon>
        <taxon>Fungi</taxon>
        <taxon>Dikarya</taxon>
        <taxon>Ascomycota</taxon>
        <taxon>Pezizomycotina</taxon>
        <taxon>Dothideomycetes</taxon>
        <taxon>Dothideomycetes incertae sedis</taxon>
        <taxon>Trypetheliales</taxon>
        <taxon>Trypetheliaceae</taxon>
        <taxon>Viridothelium</taxon>
    </lineage>
</organism>
<accession>A0A6A6HP98</accession>
<dbReference type="GO" id="GO:0005975">
    <property type="term" value="P:carbohydrate metabolic process"/>
    <property type="evidence" value="ECO:0007669"/>
    <property type="project" value="InterPro"/>
</dbReference>
<dbReference type="AlphaFoldDB" id="A0A6A6HP98"/>
<dbReference type="InterPro" id="IPR052743">
    <property type="entry name" value="Glutaminase_GtaA"/>
</dbReference>
<dbReference type="EMBL" id="ML991773">
    <property type="protein sequence ID" value="KAF2239300.1"/>
    <property type="molecule type" value="Genomic_DNA"/>
</dbReference>
<protein>
    <submittedName>
        <fullName evidence="4">DUF1793-domain-containing protein</fullName>
    </submittedName>
</protein>
<dbReference type="Pfam" id="PF17168">
    <property type="entry name" value="DUF5127"/>
    <property type="match status" value="1"/>
</dbReference>
<dbReference type="InterPro" id="IPR008928">
    <property type="entry name" value="6-hairpin_glycosidase_sf"/>
</dbReference>
<evidence type="ECO:0000259" key="2">
    <source>
        <dbReference type="Pfam" id="PF16335"/>
    </source>
</evidence>
<dbReference type="InterPro" id="IPR033433">
    <property type="entry name" value="GtaA_N"/>
</dbReference>
<sequence length="697" mass="75192">MKLLAGSLVLFLSGLVAVQGQSTFSPARPPALPLAVKSPYLSTWLAAGSDGGDGGYLPGEWSTFWNTAITALTGLIRVDGSLYVWMGAPLPGVSGVTLANQTSYTYTSTNSVFSLDAGPVTVNVTFLSPIYPDDLQRQSLIFSYMNVAVESNDGASHDVQLYTDISAEWISGDRSAIAQWNYGTTGNGVSYHQVFRQTQLEFSEVSDQAEWGNWYWATQKSNALSYQSGTDNDVRTQFKNNGTLADTQDTNYRAINDNYPVFGFASALGSITGSVSTLYTIGLCQQQAVQFLGKNGVQSVPSLWTSYFGSDTDALDFFYGDYSTATSTSSALDAKIASDATAVGGKDLVTVTSLAARQAFGGTELGNTPEQPFLWMKEISSDGNAQTVDVMFPLHPIMLYTNATLLKYLLDPLFINQAAGDYPNQYSMHDLGSKFPNATGHPDGNDEPMPVEECGNMLIMTLAYAQATGDTAYLTQYYDLLKQWAGYLVADSLIPANQVSTDDFAGALANQTNLALKGIIGIGAMGRIANLTGNTADASNYTSTAQSYISQWYDLANAAGANPPHTTLSYGNDTSYSLLYNLYGDTVLKLGLVKQEIYTQQSNFYATVFHNYGVPLDTRHIYTKGDWQMFTASVSGSGSANAKQMLISVLAKWINQTPTNQPYTDLYNTDDGNYPFTPPFANRPVMGGTFAPLVASA</sequence>
<dbReference type="PANTHER" id="PTHR31987:SF1">
    <property type="entry name" value="GLUTAMINASE A"/>
    <property type="match status" value="1"/>
</dbReference>
<evidence type="ECO:0000313" key="4">
    <source>
        <dbReference type="EMBL" id="KAF2239300.1"/>
    </source>
</evidence>
<dbReference type="Pfam" id="PF16335">
    <property type="entry name" value="GtaA_6_Hairpin"/>
    <property type="match status" value="1"/>
</dbReference>
<evidence type="ECO:0000256" key="1">
    <source>
        <dbReference type="SAM" id="SignalP"/>
    </source>
</evidence>
<name>A0A6A6HP98_VIRVR</name>
<dbReference type="PANTHER" id="PTHR31987">
    <property type="entry name" value="GLUTAMINASE A-RELATED"/>
    <property type="match status" value="1"/>
</dbReference>
<keyword evidence="5" id="KW-1185">Reference proteome</keyword>
<feature type="chain" id="PRO_5025612067" evidence="1">
    <location>
        <begin position="21"/>
        <end position="697"/>
    </location>
</feature>
<feature type="domain" description="Glutaminase A N-terminal" evidence="3">
    <location>
        <begin position="109"/>
        <end position="339"/>
    </location>
</feature>
<dbReference type="SUPFAM" id="SSF48208">
    <property type="entry name" value="Six-hairpin glycosidases"/>
    <property type="match status" value="1"/>
</dbReference>